<keyword evidence="6" id="KW-1185">Reference proteome</keyword>
<dbReference type="Pfam" id="PF02545">
    <property type="entry name" value="Maf"/>
    <property type="match status" value="1"/>
</dbReference>
<evidence type="ECO:0000256" key="1">
    <source>
        <dbReference type="ARBA" id="ARBA00001968"/>
    </source>
</evidence>
<protein>
    <recommendedName>
        <fullName evidence="4">Nucleoside triphosphate pyrophosphatase</fullName>
        <ecNumber evidence="4">3.6.1.9</ecNumber>
    </recommendedName>
    <alternativeName>
        <fullName evidence="4">Nucleotide pyrophosphatase</fullName>
        <shortName evidence="4">Nucleotide PPase</shortName>
    </alternativeName>
</protein>
<evidence type="ECO:0000313" key="6">
    <source>
        <dbReference type="Proteomes" id="UP000245765"/>
    </source>
</evidence>
<dbReference type="EC" id="3.6.1.9" evidence="4"/>
<proteinExistence type="inferred from homology"/>
<keyword evidence="4" id="KW-0963">Cytoplasm</keyword>
<name>A0A317FHZ0_9PROT</name>
<gene>
    <name evidence="5" type="ORF">DFH01_04995</name>
</gene>
<dbReference type="GO" id="GO:0047429">
    <property type="term" value="F:nucleoside triphosphate diphosphatase activity"/>
    <property type="evidence" value="ECO:0007669"/>
    <property type="project" value="UniProtKB-EC"/>
</dbReference>
<accession>A0A317FHZ0</accession>
<sequence>MTFQAPDPVLVLASQSATRRTLLERAGLRFEALPAAVDEAALKESAQAEGIPADDAAIMLAEAKAERIARRIPDALVIGCDQLLTCRMEDGKERWFDKPADLGAARAQLLALRGRTHRLVTATVAWRGGARIWQDVSVPRLTMRSFSEAFLDAYLAAEGEVLCASVGGYRLEALGVHLFSRVEGEHSAILGLPMLPLLGFLRGHGVLTG</sequence>
<dbReference type="AlphaFoldDB" id="A0A317FHZ0"/>
<dbReference type="PANTHER" id="PTHR43213">
    <property type="entry name" value="BIFUNCTIONAL DTTP/UTP PYROPHOSPHATASE/METHYLTRANSFERASE PROTEIN-RELATED"/>
    <property type="match status" value="1"/>
</dbReference>
<evidence type="ECO:0000256" key="2">
    <source>
        <dbReference type="ARBA" id="ARBA00022801"/>
    </source>
</evidence>
<evidence type="ECO:0000256" key="3">
    <source>
        <dbReference type="ARBA" id="ARBA00023080"/>
    </source>
</evidence>
<feature type="active site" description="Proton acceptor" evidence="4">
    <location>
        <position position="81"/>
    </location>
</feature>
<dbReference type="RefSeq" id="WP_109869251.1">
    <property type="nucleotide sequence ID" value="NZ_QGNA01000001.1"/>
</dbReference>
<dbReference type="HAMAP" id="MF_00528">
    <property type="entry name" value="Maf"/>
    <property type="match status" value="1"/>
</dbReference>
<dbReference type="PANTHER" id="PTHR43213:SF5">
    <property type="entry name" value="BIFUNCTIONAL DTTP_UTP PYROPHOSPHATASE_METHYLTRANSFERASE PROTEIN-RELATED"/>
    <property type="match status" value="1"/>
</dbReference>
<evidence type="ECO:0000256" key="4">
    <source>
        <dbReference type="HAMAP-Rule" id="MF_00528"/>
    </source>
</evidence>
<comment type="similarity">
    <text evidence="4">Belongs to the Maf family.</text>
</comment>
<comment type="function">
    <text evidence="4">Nucleoside triphosphate pyrophosphatase. May have a dual role in cell division arrest and in preventing the incorporation of modified nucleotides into cellular nucleic acids.</text>
</comment>
<dbReference type="GO" id="GO:0009117">
    <property type="term" value="P:nucleotide metabolic process"/>
    <property type="evidence" value="ECO:0007669"/>
    <property type="project" value="UniProtKB-KW"/>
</dbReference>
<comment type="catalytic activity">
    <reaction evidence="4">
        <text>a 2'-deoxyribonucleoside 5'-triphosphate + H2O = a 2'-deoxyribonucleoside 5'-phosphate + diphosphate + H(+)</text>
        <dbReference type="Rhea" id="RHEA:44644"/>
        <dbReference type="ChEBI" id="CHEBI:15377"/>
        <dbReference type="ChEBI" id="CHEBI:15378"/>
        <dbReference type="ChEBI" id="CHEBI:33019"/>
        <dbReference type="ChEBI" id="CHEBI:61560"/>
        <dbReference type="ChEBI" id="CHEBI:65317"/>
        <dbReference type="EC" id="3.6.1.9"/>
    </reaction>
</comment>
<comment type="caution">
    <text evidence="4">Lacks conserved residue(s) required for the propagation of feature annotation.</text>
</comment>
<dbReference type="InterPro" id="IPR029001">
    <property type="entry name" value="ITPase-like_fam"/>
</dbReference>
<dbReference type="Proteomes" id="UP000245765">
    <property type="component" value="Unassembled WGS sequence"/>
</dbReference>
<comment type="cofactor">
    <cofactor evidence="1 4">
        <name>a divalent metal cation</name>
        <dbReference type="ChEBI" id="CHEBI:60240"/>
    </cofactor>
</comment>
<keyword evidence="2 4" id="KW-0378">Hydrolase</keyword>
<dbReference type="CDD" id="cd00555">
    <property type="entry name" value="Maf"/>
    <property type="match status" value="1"/>
</dbReference>
<dbReference type="GO" id="GO:0005737">
    <property type="term" value="C:cytoplasm"/>
    <property type="evidence" value="ECO:0007669"/>
    <property type="project" value="UniProtKB-SubCell"/>
</dbReference>
<reference evidence="6" key="1">
    <citation type="submission" date="2018-05" db="EMBL/GenBank/DDBJ databases">
        <authorList>
            <person name="Du Z."/>
            <person name="Wang X."/>
        </authorList>
    </citation>
    <scope>NUCLEOTIDE SEQUENCE [LARGE SCALE GENOMIC DNA]</scope>
    <source>
        <strain evidence="6">CQN31</strain>
    </source>
</reference>
<evidence type="ECO:0000313" key="5">
    <source>
        <dbReference type="EMBL" id="PWS38630.1"/>
    </source>
</evidence>
<organism evidence="5 6">
    <name type="scientific">Falsiroseomonas bella</name>
    <dbReference type="NCBI Taxonomy" id="2184016"/>
    <lineage>
        <taxon>Bacteria</taxon>
        <taxon>Pseudomonadati</taxon>
        <taxon>Pseudomonadota</taxon>
        <taxon>Alphaproteobacteria</taxon>
        <taxon>Acetobacterales</taxon>
        <taxon>Roseomonadaceae</taxon>
        <taxon>Falsiroseomonas</taxon>
    </lineage>
</organism>
<comment type="catalytic activity">
    <reaction evidence="4">
        <text>a ribonucleoside 5'-triphosphate + H2O = a ribonucleoside 5'-phosphate + diphosphate + H(+)</text>
        <dbReference type="Rhea" id="RHEA:23996"/>
        <dbReference type="ChEBI" id="CHEBI:15377"/>
        <dbReference type="ChEBI" id="CHEBI:15378"/>
        <dbReference type="ChEBI" id="CHEBI:33019"/>
        <dbReference type="ChEBI" id="CHEBI:58043"/>
        <dbReference type="ChEBI" id="CHEBI:61557"/>
        <dbReference type="EC" id="3.6.1.9"/>
    </reaction>
</comment>
<dbReference type="InterPro" id="IPR003697">
    <property type="entry name" value="Maf-like"/>
</dbReference>
<comment type="subcellular location">
    <subcellularLocation>
        <location evidence="4">Cytoplasm</location>
    </subcellularLocation>
</comment>
<dbReference type="EMBL" id="QGNA01000001">
    <property type="protein sequence ID" value="PWS38630.1"/>
    <property type="molecule type" value="Genomic_DNA"/>
</dbReference>
<dbReference type="Gene3D" id="3.90.950.10">
    <property type="match status" value="1"/>
</dbReference>
<dbReference type="PIRSF" id="PIRSF006305">
    <property type="entry name" value="Maf"/>
    <property type="match status" value="1"/>
</dbReference>
<keyword evidence="3 4" id="KW-0546">Nucleotide metabolism</keyword>
<comment type="caution">
    <text evidence="5">The sequence shown here is derived from an EMBL/GenBank/DDBJ whole genome shotgun (WGS) entry which is preliminary data.</text>
</comment>
<dbReference type="OrthoDB" id="9813962at2"/>
<dbReference type="SUPFAM" id="SSF52972">
    <property type="entry name" value="ITPase-like"/>
    <property type="match status" value="1"/>
</dbReference>